<dbReference type="RefSeq" id="WP_192358607.1">
    <property type="nucleotide sequence ID" value="NZ_CP119182.1"/>
</dbReference>
<feature type="signal peptide" evidence="6">
    <location>
        <begin position="1"/>
        <end position="28"/>
    </location>
</feature>
<keyword evidence="5" id="KW-0560">Oxidoreductase</keyword>
<proteinExistence type="inferred from homology"/>
<reference evidence="8" key="1">
    <citation type="submission" date="2020-09" db="EMBL/GenBank/DDBJ databases">
        <title>Streptomyces canutascabiei sp. nov., which causes potato common scab and is distributed across the world.</title>
        <authorList>
            <person name="Nguyen H.P."/>
            <person name="Weisberg A.J."/>
            <person name="Chang J.H."/>
            <person name="Clarke C.R."/>
        </authorList>
    </citation>
    <scope>NUCLEOTIDE SEQUENCE</scope>
    <source>
        <strain evidence="8">ID-01-6.2a</strain>
    </source>
</reference>
<evidence type="ECO:0000313" key="8">
    <source>
        <dbReference type="EMBL" id="MBD9721698.1"/>
    </source>
</evidence>
<dbReference type="PANTHER" id="PTHR42973">
    <property type="entry name" value="BINDING OXIDOREDUCTASE, PUTATIVE (AFU_ORTHOLOGUE AFUA_1G17690)-RELATED"/>
    <property type="match status" value="1"/>
</dbReference>
<keyword evidence="6" id="KW-0732">Signal</keyword>
<name>A0A927KYA5_9ACTN</name>
<dbReference type="InterPro" id="IPR016169">
    <property type="entry name" value="FAD-bd_PCMH_sub2"/>
</dbReference>
<evidence type="ECO:0000256" key="6">
    <source>
        <dbReference type="SAM" id="SignalP"/>
    </source>
</evidence>
<evidence type="ECO:0000256" key="3">
    <source>
        <dbReference type="ARBA" id="ARBA00022630"/>
    </source>
</evidence>
<dbReference type="InterPro" id="IPR016166">
    <property type="entry name" value="FAD-bd_PCMH"/>
</dbReference>
<dbReference type="Gene3D" id="3.40.462.20">
    <property type="match status" value="1"/>
</dbReference>
<comment type="caution">
    <text evidence="8">The sequence shown here is derived from an EMBL/GenBank/DDBJ whole genome shotgun (WGS) entry which is preliminary data.</text>
</comment>
<dbReference type="PANTHER" id="PTHR42973:SF39">
    <property type="entry name" value="FAD-BINDING PCMH-TYPE DOMAIN-CONTAINING PROTEIN"/>
    <property type="match status" value="1"/>
</dbReference>
<gene>
    <name evidence="8" type="ORF">IHE70_00285</name>
</gene>
<organism evidence="8 9">
    <name type="scientific">Streptomyces caniscabiei</name>
    <dbReference type="NCBI Taxonomy" id="2746961"/>
    <lineage>
        <taxon>Bacteria</taxon>
        <taxon>Bacillati</taxon>
        <taxon>Actinomycetota</taxon>
        <taxon>Actinomycetes</taxon>
        <taxon>Kitasatosporales</taxon>
        <taxon>Streptomycetaceae</taxon>
        <taxon>Streptomyces</taxon>
    </lineage>
</organism>
<evidence type="ECO:0000256" key="5">
    <source>
        <dbReference type="ARBA" id="ARBA00023002"/>
    </source>
</evidence>
<feature type="domain" description="FAD-binding PCMH-type" evidence="7">
    <location>
        <begin position="62"/>
        <end position="241"/>
    </location>
</feature>
<evidence type="ECO:0000259" key="7">
    <source>
        <dbReference type="PROSITE" id="PS51387"/>
    </source>
</evidence>
<dbReference type="InterPro" id="IPR006094">
    <property type="entry name" value="Oxid_FAD_bind_N"/>
</dbReference>
<dbReference type="AlphaFoldDB" id="A0A927KYA5"/>
<dbReference type="GeneID" id="79929491"/>
<feature type="chain" id="PRO_5037801859" evidence="6">
    <location>
        <begin position="29"/>
        <end position="535"/>
    </location>
</feature>
<dbReference type="Pfam" id="PF08031">
    <property type="entry name" value="BBE"/>
    <property type="match status" value="1"/>
</dbReference>
<comment type="similarity">
    <text evidence="2">Belongs to the oxygen-dependent FAD-linked oxidoreductase family.</text>
</comment>
<dbReference type="PROSITE" id="PS51318">
    <property type="entry name" value="TAT"/>
    <property type="match status" value="1"/>
</dbReference>
<dbReference type="Gene3D" id="3.30.465.10">
    <property type="match status" value="1"/>
</dbReference>
<dbReference type="InterPro" id="IPR050416">
    <property type="entry name" value="FAD-linked_Oxidoreductase"/>
</dbReference>
<keyword evidence="4" id="KW-0274">FAD</keyword>
<dbReference type="InterPro" id="IPR006311">
    <property type="entry name" value="TAT_signal"/>
</dbReference>
<protein>
    <submittedName>
        <fullName evidence="8">FAD-binding protein</fullName>
    </submittedName>
</protein>
<comment type="cofactor">
    <cofactor evidence="1">
        <name>FAD</name>
        <dbReference type="ChEBI" id="CHEBI:57692"/>
    </cofactor>
</comment>
<evidence type="ECO:0000313" key="9">
    <source>
        <dbReference type="Proteomes" id="UP000661025"/>
    </source>
</evidence>
<evidence type="ECO:0000256" key="1">
    <source>
        <dbReference type="ARBA" id="ARBA00001974"/>
    </source>
</evidence>
<dbReference type="SUPFAM" id="SSF56176">
    <property type="entry name" value="FAD-binding/transporter-associated domain-like"/>
    <property type="match status" value="1"/>
</dbReference>
<dbReference type="InterPro" id="IPR036318">
    <property type="entry name" value="FAD-bd_PCMH-like_sf"/>
</dbReference>
<dbReference type="GO" id="GO:0016491">
    <property type="term" value="F:oxidoreductase activity"/>
    <property type="evidence" value="ECO:0007669"/>
    <property type="project" value="UniProtKB-KW"/>
</dbReference>
<dbReference type="InterPro" id="IPR012951">
    <property type="entry name" value="BBE"/>
</dbReference>
<evidence type="ECO:0000256" key="2">
    <source>
        <dbReference type="ARBA" id="ARBA00005466"/>
    </source>
</evidence>
<dbReference type="EMBL" id="JACYXT010000001">
    <property type="protein sequence ID" value="MBD9721698.1"/>
    <property type="molecule type" value="Genomic_DNA"/>
</dbReference>
<dbReference type="Pfam" id="PF01565">
    <property type="entry name" value="FAD_binding_4"/>
    <property type="match status" value="1"/>
</dbReference>
<evidence type="ECO:0000256" key="4">
    <source>
        <dbReference type="ARBA" id="ARBA00022827"/>
    </source>
</evidence>
<dbReference type="Proteomes" id="UP000661025">
    <property type="component" value="Unassembled WGS sequence"/>
</dbReference>
<keyword evidence="3" id="KW-0285">Flavoprotein</keyword>
<dbReference type="PROSITE" id="PS51387">
    <property type="entry name" value="FAD_PCMH"/>
    <property type="match status" value="1"/>
</dbReference>
<dbReference type="GO" id="GO:0071949">
    <property type="term" value="F:FAD binding"/>
    <property type="evidence" value="ECO:0007669"/>
    <property type="project" value="InterPro"/>
</dbReference>
<accession>A0A927KYA5</accession>
<sequence>MSGISRRRFLVTSAAAGTVVGGATTAVAATAEAREAAAYGPFHVTPADQQYGDLVRGFNQRWVGKPDSVRIVSSASQVLTAVQEAVGAGKRIAVRSGGHCYEPWVSDGIKVVIDMSQMNQVYFDSSRQAFAVEAGATMVQMYKALYKGWGIVLPGGTCPSVGAGGHVAGGGYGALSRRHGLIVDHLYAVEVVVVDAGGKARLVTATREASDPNRDLWWAHTGGGGGNFGVVTRYLFRSPNATGSAPESLLPKPPASLLVNSVSWSWADLTEDSFGRILKNYGTWCEQNSSASSAYAGLFSQLKPGPKAAGSFSMTTEIDATASGADRLLDDFLAAVNQGTGVSFRVDERRTLPWLHGVEWPGFTGGGDPTNRFKGKSAYMRKTFTDAHVAAFYKHLTRPDYPYPGALVLISSYGGRVNSVSPTATAVPQRDSIMKLMYVNFWRDAAQDSWHEAWIREFYRDVYAGTGGVPVSNAVTDGCFVNYADGDLSDPAWNKSGVPWHDLYYGVNFPRLQQAKAKWDPKNVFRHAQSVPLPG</sequence>